<gene>
    <name evidence="2" type="ORF">DCAR_0100409</name>
</gene>
<evidence type="ECO:0000256" key="1">
    <source>
        <dbReference type="SAM" id="MobiDB-lite"/>
    </source>
</evidence>
<keyword evidence="3" id="KW-1185">Reference proteome</keyword>
<dbReference type="Gene3D" id="2.40.50.140">
    <property type="entry name" value="Nucleic acid-binding proteins"/>
    <property type="match status" value="1"/>
</dbReference>
<dbReference type="AlphaFoldDB" id="A0A164TS11"/>
<dbReference type="Proteomes" id="UP000077755">
    <property type="component" value="Chromosome 1"/>
</dbReference>
<dbReference type="Gramene" id="KZM87881">
    <property type="protein sequence ID" value="KZM87881"/>
    <property type="gene ID" value="DCAR_024982"/>
</dbReference>
<dbReference type="EMBL" id="CP093343">
    <property type="protein sequence ID" value="WOG81264.1"/>
    <property type="molecule type" value="Genomic_DNA"/>
</dbReference>
<evidence type="ECO:0000313" key="3">
    <source>
        <dbReference type="Proteomes" id="UP000077755"/>
    </source>
</evidence>
<dbReference type="InterPro" id="IPR012340">
    <property type="entry name" value="NA-bd_OB-fold"/>
</dbReference>
<feature type="compositionally biased region" description="Polar residues" evidence="1">
    <location>
        <begin position="64"/>
        <end position="77"/>
    </location>
</feature>
<sequence>MGPDFQEDDQFPQLLKTLQGKDYTFKLKVTADNIQKKNQAFVATNIMMGWDYKEETVTEPDIIENSQSKMPEPSGSSYHLDEISQLNYTNK</sequence>
<evidence type="ECO:0000313" key="2">
    <source>
        <dbReference type="EMBL" id="WOG81264.1"/>
    </source>
</evidence>
<name>A0A164TS11_DAUCS</name>
<organism evidence="2 3">
    <name type="scientific">Daucus carota subsp. sativus</name>
    <name type="common">Carrot</name>
    <dbReference type="NCBI Taxonomy" id="79200"/>
    <lineage>
        <taxon>Eukaryota</taxon>
        <taxon>Viridiplantae</taxon>
        <taxon>Streptophyta</taxon>
        <taxon>Embryophyta</taxon>
        <taxon>Tracheophyta</taxon>
        <taxon>Spermatophyta</taxon>
        <taxon>Magnoliopsida</taxon>
        <taxon>eudicotyledons</taxon>
        <taxon>Gunneridae</taxon>
        <taxon>Pentapetalae</taxon>
        <taxon>asterids</taxon>
        <taxon>campanulids</taxon>
        <taxon>Apiales</taxon>
        <taxon>Apiaceae</taxon>
        <taxon>Apioideae</taxon>
        <taxon>Scandiceae</taxon>
        <taxon>Daucinae</taxon>
        <taxon>Daucus</taxon>
        <taxon>Daucus sect. Daucus</taxon>
    </lineage>
</organism>
<reference evidence="2" key="2">
    <citation type="submission" date="2022-03" db="EMBL/GenBank/DDBJ databases">
        <title>Draft title - Genomic analysis of global carrot germplasm unveils the trajectory of domestication and the origin of high carotenoid orange carrot.</title>
        <authorList>
            <person name="Iorizzo M."/>
            <person name="Ellison S."/>
            <person name="Senalik D."/>
            <person name="Macko-Podgorni A."/>
            <person name="Grzebelus D."/>
            <person name="Bostan H."/>
            <person name="Rolling W."/>
            <person name="Curaba J."/>
            <person name="Simon P."/>
        </authorList>
    </citation>
    <scope>NUCLEOTIDE SEQUENCE</scope>
    <source>
        <tissue evidence="2">Leaf</tissue>
    </source>
</reference>
<feature type="region of interest" description="Disordered" evidence="1">
    <location>
        <begin position="61"/>
        <end position="91"/>
    </location>
</feature>
<reference evidence="2" key="1">
    <citation type="journal article" date="2016" name="Nat. Genet.">
        <title>A high-quality carrot genome assembly provides new insights into carotenoid accumulation and asterid genome evolution.</title>
        <authorList>
            <person name="Iorizzo M."/>
            <person name="Ellison S."/>
            <person name="Senalik D."/>
            <person name="Zeng P."/>
            <person name="Satapoomin P."/>
            <person name="Huang J."/>
            <person name="Bowman M."/>
            <person name="Iovene M."/>
            <person name="Sanseverino W."/>
            <person name="Cavagnaro P."/>
            <person name="Yildiz M."/>
            <person name="Macko-Podgorni A."/>
            <person name="Moranska E."/>
            <person name="Grzebelus E."/>
            <person name="Grzebelus D."/>
            <person name="Ashrafi H."/>
            <person name="Zheng Z."/>
            <person name="Cheng S."/>
            <person name="Spooner D."/>
            <person name="Van Deynze A."/>
            <person name="Simon P."/>
        </authorList>
    </citation>
    <scope>NUCLEOTIDE SEQUENCE</scope>
    <source>
        <tissue evidence="2">Leaf</tissue>
    </source>
</reference>
<proteinExistence type="predicted"/>
<protein>
    <submittedName>
        <fullName evidence="2">Uncharacterized protein</fullName>
    </submittedName>
</protein>
<accession>A0A164TS11</accession>